<comment type="caution">
    <text evidence="2">The sequence shown here is derived from an EMBL/GenBank/DDBJ whole genome shotgun (WGS) entry which is preliminary data.</text>
</comment>
<dbReference type="EMBL" id="JADGMS010000018">
    <property type="protein sequence ID" value="KAF9663024.1"/>
    <property type="molecule type" value="Genomic_DNA"/>
</dbReference>
<feature type="compositionally biased region" description="Basic and acidic residues" evidence="1">
    <location>
        <begin position="94"/>
        <end position="103"/>
    </location>
</feature>
<evidence type="ECO:0000313" key="2">
    <source>
        <dbReference type="EMBL" id="KAF9663024.1"/>
    </source>
</evidence>
<gene>
    <name evidence="2" type="ORF">SADUNF_Sadunf18G0115200</name>
</gene>
<dbReference type="AlphaFoldDB" id="A0A835J6N9"/>
<proteinExistence type="predicted"/>
<evidence type="ECO:0000313" key="3">
    <source>
        <dbReference type="Proteomes" id="UP000657918"/>
    </source>
</evidence>
<accession>A0A835J6N9</accession>
<dbReference type="Proteomes" id="UP000657918">
    <property type="component" value="Unassembled WGS sequence"/>
</dbReference>
<reference evidence="2 3" key="1">
    <citation type="submission" date="2020-10" db="EMBL/GenBank/DDBJ databases">
        <title>Plant Genome Project.</title>
        <authorList>
            <person name="Zhang R.-G."/>
        </authorList>
    </citation>
    <scope>NUCLEOTIDE SEQUENCE [LARGE SCALE GENOMIC DNA]</scope>
    <source>
        <strain evidence="2">FAFU-HL-1</strain>
        <tissue evidence="2">Leaf</tissue>
    </source>
</reference>
<feature type="compositionally biased region" description="Polar residues" evidence="1">
    <location>
        <begin position="62"/>
        <end position="76"/>
    </location>
</feature>
<name>A0A835J6N9_9ROSI</name>
<organism evidence="2 3">
    <name type="scientific">Salix dunnii</name>
    <dbReference type="NCBI Taxonomy" id="1413687"/>
    <lineage>
        <taxon>Eukaryota</taxon>
        <taxon>Viridiplantae</taxon>
        <taxon>Streptophyta</taxon>
        <taxon>Embryophyta</taxon>
        <taxon>Tracheophyta</taxon>
        <taxon>Spermatophyta</taxon>
        <taxon>Magnoliopsida</taxon>
        <taxon>eudicotyledons</taxon>
        <taxon>Gunneridae</taxon>
        <taxon>Pentapetalae</taxon>
        <taxon>rosids</taxon>
        <taxon>fabids</taxon>
        <taxon>Malpighiales</taxon>
        <taxon>Salicaceae</taxon>
        <taxon>Saliceae</taxon>
        <taxon>Salix</taxon>
    </lineage>
</organism>
<sequence length="272" mass="30453">MVIIIINHELPCDLLERVANKHDVSLADLHSEESEGSSVPETLERTSADAMNPSDIGRGKNQRVSSPIVSTHTPRTSADIRNRHPSLLSTNNSDKWDEKHSAGADESINPTVRNSRNAIVKDMQKCSEQGSRQSMMGQTKKVDSVFAFLSSATARQSGPQSKNCTWQIFDVKGTWSSLMRKLSFSGDELVQFELIDRAGPVLESLSTEIAGDVLSTLASLNFLEHREDFLKESEKVPLLFDRNFLYGFFASQKESEEKQLSRNHNFDLAMRH</sequence>
<keyword evidence="3" id="KW-1185">Reference proteome</keyword>
<feature type="region of interest" description="Disordered" evidence="1">
    <location>
        <begin position="29"/>
        <end position="112"/>
    </location>
</feature>
<evidence type="ECO:0000256" key="1">
    <source>
        <dbReference type="SAM" id="MobiDB-lite"/>
    </source>
</evidence>
<dbReference type="OrthoDB" id="298726at2759"/>
<protein>
    <submittedName>
        <fullName evidence="2">Uncharacterized protein</fullName>
    </submittedName>
</protein>